<keyword evidence="7" id="KW-0067">ATP-binding</keyword>
<dbReference type="PROSITE" id="PS00041">
    <property type="entry name" value="HTH_ARAC_FAMILY_1"/>
    <property type="match status" value="1"/>
</dbReference>
<dbReference type="Pfam" id="PF02518">
    <property type="entry name" value="HATPase_c"/>
    <property type="match status" value="1"/>
</dbReference>
<evidence type="ECO:0000256" key="6">
    <source>
        <dbReference type="ARBA" id="ARBA00022777"/>
    </source>
</evidence>
<dbReference type="InterPro" id="IPR015943">
    <property type="entry name" value="WD40/YVTN_repeat-like_dom_sf"/>
</dbReference>
<organism evidence="18 19">
    <name type="scientific">Plebeiibacterium marinum</name>
    <dbReference type="NCBI Taxonomy" id="2992111"/>
    <lineage>
        <taxon>Bacteria</taxon>
        <taxon>Pseudomonadati</taxon>
        <taxon>Bacteroidota</taxon>
        <taxon>Bacteroidia</taxon>
        <taxon>Marinilabiliales</taxon>
        <taxon>Marinilabiliaceae</taxon>
        <taxon>Plebeiibacterium</taxon>
    </lineage>
</organism>
<dbReference type="Gene3D" id="1.10.10.60">
    <property type="entry name" value="Homeodomain-like"/>
    <property type="match status" value="1"/>
</dbReference>
<dbReference type="GO" id="GO:0043565">
    <property type="term" value="F:sequence-specific DNA binding"/>
    <property type="evidence" value="ECO:0007669"/>
    <property type="project" value="InterPro"/>
</dbReference>
<dbReference type="InterPro" id="IPR005467">
    <property type="entry name" value="His_kinase_dom"/>
</dbReference>
<dbReference type="SUPFAM" id="SSF52172">
    <property type="entry name" value="CheY-like"/>
    <property type="match status" value="1"/>
</dbReference>
<evidence type="ECO:0000256" key="14">
    <source>
        <dbReference type="SAM" id="SignalP"/>
    </source>
</evidence>
<keyword evidence="11" id="KW-0804">Transcription</keyword>
<evidence type="ECO:0000259" key="17">
    <source>
        <dbReference type="PROSITE" id="PS50110"/>
    </source>
</evidence>
<comment type="catalytic activity">
    <reaction evidence="1">
        <text>ATP + protein L-histidine = ADP + protein N-phospho-L-histidine.</text>
        <dbReference type="EC" id="2.7.13.3"/>
    </reaction>
</comment>
<dbReference type="InterPro" id="IPR011123">
    <property type="entry name" value="Y_Y_Y"/>
</dbReference>
<dbReference type="SMART" id="SM00387">
    <property type="entry name" value="HATPase_c"/>
    <property type="match status" value="1"/>
</dbReference>
<dbReference type="Pfam" id="PF00072">
    <property type="entry name" value="Response_reg"/>
    <property type="match status" value="1"/>
</dbReference>
<dbReference type="Proteomes" id="UP001207408">
    <property type="component" value="Unassembled WGS sequence"/>
</dbReference>
<protein>
    <recommendedName>
        <fullName evidence="2">histidine kinase</fullName>
        <ecNumber evidence="2">2.7.13.3</ecNumber>
    </recommendedName>
</protein>
<dbReference type="GO" id="GO:0003700">
    <property type="term" value="F:DNA-binding transcription factor activity"/>
    <property type="evidence" value="ECO:0007669"/>
    <property type="project" value="InterPro"/>
</dbReference>
<dbReference type="InterPro" id="IPR011006">
    <property type="entry name" value="CheY-like_superfamily"/>
</dbReference>
<evidence type="ECO:0000259" key="15">
    <source>
        <dbReference type="PROSITE" id="PS01124"/>
    </source>
</evidence>
<keyword evidence="10" id="KW-0238">DNA-binding</keyword>
<feature type="domain" description="HTH araC/xylS-type" evidence="15">
    <location>
        <begin position="1327"/>
        <end position="1426"/>
    </location>
</feature>
<reference evidence="18" key="1">
    <citation type="submission" date="2022-10" db="EMBL/GenBank/DDBJ databases">
        <authorList>
            <person name="Yu W.X."/>
        </authorList>
    </citation>
    <scope>NUCLEOTIDE SEQUENCE</scope>
    <source>
        <strain evidence="18">D04</strain>
    </source>
</reference>
<dbReference type="CDD" id="cd00082">
    <property type="entry name" value="HisKA"/>
    <property type="match status" value="1"/>
</dbReference>
<keyword evidence="6" id="KW-0418">Kinase</keyword>
<evidence type="ECO:0000256" key="2">
    <source>
        <dbReference type="ARBA" id="ARBA00012438"/>
    </source>
</evidence>
<dbReference type="SUPFAM" id="SSF47384">
    <property type="entry name" value="Homodimeric domain of signal transducing histidine kinase"/>
    <property type="match status" value="1"/>
</dbReference>
<dbReference type="PANTHER" id="PTHR43547">
    <property type="entry name" value="TWO-COMPONENT HISTIDINE KINASE"/>
    <property type="match status" value="1"/>
</dbReference>
<dbReference type="SMART" id="SM00388">
    <property type="entry name" value="HisKA"/>
    <property type="match status" value="1"/>
</dbReference>
<dbReference type="SUPFAM" id="SSF46689">
    <property type="entry name" value="Homeodomain-like"/>
    <property type="match status" value="1"/>
</dbReference>
<evidence type="ECO:0000256" key="5">
    <source>
        <dbReference type="ARBA" id="ARBA00022741"/>
    </source>
</evidence>
<keyword evidence="9" id="KW-0805">Transcription regulation</keyword>
<dbReference type="PROSITE" id="PS50109">
    <property type="entry name" value="HIS_KIN"/>
    <property type="match status" value="1"/>
</dbReference>
<keyword evidence="13" id="KW-0472">Membrane</keyword>
<feature type="chain" id="PRO_5042135933" description="histidine kinase" evidence="14">
    <location>
        <begin position="22"/>
        <end position="1433"/>
    </location>
</feature>
<dbReference type="SUPFAM" id="SSF63829">
    <property type="entry name" value="Calcium-dependent phosphotriesterase"/>
    <property type="match status" value="3"/>
</dbReference>
<evidence type="ECO:0000256" key="10">
    <source>
        <dbReference type="ARBA" id="ARBA00023125"/>
    </source>
</evidence>
<keyword evidence="13" id="KW-0812">Transmembrane</keyword>
<dbReference type="SUPFAM" id="SSF55874">
    <property type="entry name" value="ATPase domain of HSP90 chaperone/DNA topoisomerase II/histidine kinase"/>
    <property type="match status" value="1"/>
</dbReference>
<dbReference type="Gene3D" id="3.40.50.2300">
    <property type="match status" value="1"/>
</dbReference>
<dbReference type="EC" id="2.7.13.3" evidence="2"/>
<evidence type="ECO:0000256" key="3">
    <source>
        <dbReference type="ARBA" id="ARBA00022553"/>
    </source>
</evidence>
<dbReference type="FunFam" id="2.60.40.10:FF:000791">
    <property type="entry name" value="Two-component system sensor histidine kinase/response regulator"/>
    <property type="match status" value="1"/>
</dbReference>
<evidence type="ECO:0000256" key="11">
    <source>
        <dbReference type="ARBA" id="ARBA00023163"/>
    </source>
</evidence>
<dbReference type="Pfam" id="PF07495">
    <property type="entry name" value="Y_Y_Y"/>
    <property type="match status" value="1"/>
</dbReference>
<evidence type="ECO:0000256" key="12">
    <source>
        <dbReference type="PROSITE-ProRule" id="PRU00169"/>
    </source>
</evidence>
<dbReference type="InterPro" id="IPR018060">
    <property type="entry name" value="HTH_AraC"/>
</dbReference>
<dbReference type="FunFam" id="1.10.287.130:FF:000045">
    <property type="entry name" value="Two-component system sensor histidine kinase/response regulator"/>
    <property type="match status" value="1"/>
</dbReference>
<proteinExistence type="predicted"/>
<dbReference type="PROSITE" id="PS01124">
    <property type="entry name" value="HTH_ARAC_FAMILY_2"/>
    <property type="match status" value="1"/>
</dbReference>
<dbReference type="SMART" id="SM00448">
    <property type="entry name" value="REC"/>
    <property type="match status" value="1"/>
</dbReference>
<dbReference type="Pfam" id="PF00512">
    <property type="entry name" value="HisKA"/>
    <property type="match status" value="1"/>
</dbReference>
<dbReference type="Gene3D" id="3.30.565.10">
    <property type="entry name" value="Histidine kinase-like ATPase, C-terminal domain"/>
    <property type="match status" value="1"/>
</dbReference>
<dbReference type="InterPro" id="IPR003661">
    <property type="entry name" value="HisK_dim/P_dom"/>
</dbReference>
<dbReference type="PRINTS" id="PR00344">
    <property type="entry name" value="BCTRLSENSOR"/>
</dbReference>
<gene>
    <name evidence="18" type="ORF">OM074_19990</name>
</gene>
<evidence type="ECO:0000256" key="1">
    <source>
        <dbReference type="ARBA" id="ARBA00000085"/>
    </source>
</evidence>
<keyword evidence="13" id="KW-1133">Transmembrane helix</keyword>
<feature type="domain" description="Histidine kinase" evidence="16">
    <location>
        <begin position="925"/>
        <end position="1140"/>
    </location>
</feature>
<evidence type="ECO:0000259" key="16">
    <source>
        <dbReference type="PROSITE" id="PS50109"/>
    </source>
</evidence>
<evidence type="ECO:0000313" key="18">
    <source>
        <dbReference type="EMBL" id="MCW3807917.1"/>
    </source>
</evidence>
<dbReference type="InterPro" id="IPR003594">
    <property type="entry name" value="HATPase_dom"/>
</dbReference>
<dbReference type="PROSITE" id="PS50110">
    <property type="entry name" value="RESPONSE_REGULATORY"/>
    <property type="match status" value="1"/>
</dbReference>
<evidence type="ECO:0000256" key="13">
    <source>
        <dbReference type="SAM" id="Phobius"/>
    </source>
</evidence>
<keyword evidence="19" id="KW-1185">Reference proteome</keyword>
<dbReference type="GO" id="GO:0005524">
    <property type="term" value="F:ATP binding"/>
    <property type="evidence" value="ECO:0007669"/>
    <property type="project" value="UniProtKB-KW"/>
</dbReference>
<dbReference type="InterPro" id="IPR036890">
    <property type="entry name" value="HATPase_C_sf"/>
</dbReference>
<accession>A0AAE3MIX8</accession>
<evidence type="ECO:0000256" key="9">
    <source>
        <dbReference type="ARBA" id="ARBA00023015"/>
    </source>
</evidence>
<feature type="domain" description="Response regulatory" evidence="17">
    <location>
        <begin position="1180"/>
        <end position="1295"/>
    </location>
</feature>
<dbReference type="Pfam" id="PF12833">
    <property type="entry name" value="HTH_18"/>
    <property type="match status" value="1"/>
</dbReference>
<feature type="signal peptide" evidence="14">
    <location>
        <begin position="1"/>
        <end position="21"/>
    </location>
</feature>
<dbReference type="CDD" id="cd17574">
    <property type="entry name" value="REC_OmpR"/>
    <property type="match status" value="1"/>
</dbReference>
<dbReference type="PANTHER" id="PTHR43547:SF2">
    <property type="entry name" value="HYBRID SIGNAL TRANSDUCTION HISTIDINE KINASE C"/>
    <property type="match status" value="1"/>
</dbReference>
<dbReference type="EMBL" id="JAPDPI010000069">
    <property type="protein sequence ID" value="MCW3807917.1"/>
    <property type="molecule type" value="Genomic_DNA"/>
</dbReference>
<dbReference type="RefSeq" id="WP_301202413.1">
    <property type="nucleotide sequence ID" value="NZ_JAPDPI010000069.1"/>
</dbReference>
<evidence type="ECO:0000313" key="19">
    <source>
        <dbReference type="Proteomes" id="UP001207408"/>
    </source>
</evidence>
<comment type="caution">
    <text evidence="18">The sequence shown here is derived from an EMBL/GenBank/DDBJ whole genome shotgun (WGS) entry which is preliminary data.</text>
</comment>
<dbReference type="SMART" id="SM00342">
    <property type="entry name" value="HTH_ARAC"/>
    <property type="match status" value="1"/>
</dbReference>
<dbReference type="InterPro" id="IPR011110">
    <property type="entry name" value="Reg_prop"/>
</dbReference>
<keyword evidence="5" id="KW-0547">Nucleotide-binding</keyword>
<keyword evidence="8" id="KW-0902">Two-component regulatory system</keyword>
<feature type="transmembrane region" description="Helical" evidence="13">
    <location>
        <begin position="879"/>
        <end position="900"/>
    </location>
</feature>
<keyword evidence="3 12" id="KW-0597">Phosphoprotein</keyword>
<dbReference type="InterPro" id="IPR009057">
    <property type="entry name" value="Homeodomain-like_sf"/>
</dbReference>
<keyword evidence="4" id="KW-0808">Transferase</keyword>
<dbReference type="InterPro" id="IPR036097">
    <property type="entry name" value="HisK_dim/P_sf"/>
</dbReference>
<evidence type="ECO:0000256" key="7">
    <source>
        <dbReference type="ARBA" id="ARBA00022840"/>
    </source>
</evidence>
<feature type="modified residue" description="4-aspartylphosphate" evidence="12">
    <location>
        <position position="1228"/>
    </location>
</feature>
<keyword evidence="14" id="KW-0732">Signal</keyword>
<dbReference type="FunFam" id="3.30.565.10:FF:000037">
    <property type="entry name" value="Hybrid sensor histidine kinase/response regulator"/>
    <property type="match status" value="1"/>
</dbReference>
<dbReference type="Gene3D" id="2.60.40.10">
    <property type="entry name" value="Immunoglobulins"/>
    <property type="match status" value="1"/>
</dbReference>
<name>A0AAE3MIX8_9BACT</name>
<dbReference type="Pfam" id="PF07494">
    <property type="entry name" value="Reg_prop"/>
    <property type="match status" value="3"/>
</dbReference>
<dbReference type="Gene3D" id="2.130.10.10">
    <property type="entry name" value="YVTN repeat-like/Quinoprotein amine dehydrogenase"/>
    <property type="match status" value="4"/>
</dbReference>
<sequence>MMRRRFCQLLMFVLLVSNLYGQEELVFTQISTKDGLAQNTVRSVLVDKQGFIWFGTLDGLVRYDGTRFITHRPKAGFNTNLSDQRIKQISEDNDGFLWIKKYDNSYSCYNPKTEQFVDFSYDDRKVPLLYTNYIENKDGHIWLWGDLGCVKIVKDGERKPVVDLICSQSNHKLTGSEVRFVFQDSNRNNWIGCTKGLNRIDKSGQITMFFEDSSLGEFRRAIEYNGVVYFLSGSNAIHRWDIQKQMFLEPYKYSQPHVFFDMEKAYGDYLFISTRSNELLSLDIHNGTFVSNPCKKETPFDSPPQMVVDKNHGVWIYDYSGKVIYQNPDHGGYKTMQLIAPSIAEVIDDGRYNVLIDGNGIFWITTYGNGLYRYDEIKDELTNYTYNKGGNSPASDYILSVTEDNYGNIWMGSEYAGAIKVARRKFKVEYLKPEEHKAIGSSNNVKVIYQDTDKNIWLGTKNGSLYFYDQQLNFKRLVGKGINPYTVLEDNKGRLWVGTKGNGIYLYDRKTLKLLRHFVNQADNPLSLCFDSVFDIIQDTEGRIWIASFGGGMDLVKETNGKFEFTHFFKDSGNQSYLRCMLQDVKGQIWVGSYVGLISFDPDAFIKNPKAYTLYTYNTGHSVGLNCNDIKTVFEDSAKRLWIGTAGGGVNLLDRGSLDSQGAFIKYTREEGLPSSIVNSIMESKDSVLWVSTESGLAHYDENKNTFLAYQFSENSYGNFYNENACLVKDDGELLWGTLDGLLRLDPTTIVANPKVPKVLLTDFYVLDQRIEAGEKKFDLPESVVSTNEIILKYDQNTFTFNFSCLDLTDPTRNKYSYILESYDQYWSLPNSNNWATYKNMEPGEYIFKVKGANADGKWNNFIRTCKVTILPPFWKTTYAIAVYFLIILALAFIFVRFFIRINSLNNAVKMEKQLTDYKLRFFTNISHEFRTPLTLIKGAIERLHDIDKLPAEVTKNVKLLDRNTSQMSRLIEQLLEFRKLQNNVLTLNLEKTDIRDFTLNAYYAFKETAFQKNIDYQFEGIDSAWEIYIDRNKVEKMIFNLLSNAFKFTPANGCITCQLLKDNENGKCTISVIDTGVGVPKEQQDMLFSRFMKLNFSAEGTGIGLELVKEFTEAHKGRVWYEPNPEGGSVFTIELPSKKEVYHDVRFLDEDDVEEAEEVVEIKQEDQSIAKPLVPHQWKVLIIDDNYDIREYLKEELMHHCHVEVAEDGKEGLEKARAINPTLIICDVKMPEMDGLQLTRLLKDDFETSHIPIILLTALSSDTIKLQGSESGADEYIMKPFSLKYLLSRVYALIEQREKLKKHFSIDIDVKKAIISDDEKDQKFYDLINDIVDQNLSDPEFTVAQFTKKAKLSRTIFYKKVKGITGYSPNELIKIKRMKKAAEMLLEDKYNVSEVSWKVGIEDPFYFSKCFKSQFGCSPSKYGKDGVVQNED</sequence>
<dbReference type="InterPro" id="IPR001789">
    <property type="entry name" value="Sig_transdc_resp-reg_receiver"/>
</dbReference>
<dbReference type="InterPro" id="IPR013783">
    <property type="entry name" value="Ig-like_fold"/>
</dbReference>
<dbReference type="InterPro" id="IPR004358">
    <property type="entry name" value="Sig_transdc_His_kin-like_C"/>
</dbReference>
<dbReference type="Gene3D" id="1.10.287.130">
    <property type="match status" value="1"/>
</dbReference>
<dbReference type="InterPro" id="IPR018062">
    <property type="entry name" value="HTH_AraC-typ_CS"/>
</dbReference>
<dbReference type="GO" id="GO:0000155">
    <property type="term" value="F:phosphorelay sensor kinase activity"/>
    <property type="evidence" value="ECO:0007669"/>
    <property type="project" value="InterPro"/>
</dbReference>
<evidence type="ECO:0000256" key="8">
    <source>
        <dbReference type="ARBA" id="ARBA00023012"/>
    </source>
</evidence>
<evidence type="ECO:0000256" key="4">
    <source>
        <dbReference type="ARBA" id="ARBA00022679"/>
    </source>
</evidence>